<dbReference type="AlphaFoldDB" id="A0A9P9D3S1"/>
<comment type="caution">
    <text evidence="1">The sequence shown here is derived from an EMBL/GenBank/DDBJ whole genome shotgun (WGS) entry which is preliminary data.</text>
</comment>
<evidence type="ECO:0000313" key="1">
    <source>
        <dbReference type="EMBL" id="KAH7111884.1"/>
    </source>
</evidence>
<organism evidence="1 2">
    <name type="scientific">Dendryphion nanum</name>
    <dbReference type="NCBI Taxonomy" id="256645"/>
    <lineage>
        <taxon>Eukaryota</taxon>
        <taxon>Fungi</taxon>
        <taxon>Dikarya</taxon>
        <taxon>Ascomycota</taxon>
        <taxon>Pezizomycotina</taxon>
        <taxon>Dothideomycetes</taxon>
        <taxon>Pleosporomycetidae</taxon>
        <taxon>Pleosporales</taxon>
        <taxon>Torulaceae</taxon>
        <taxon>Dendryphion</taxon>
    </lineage>
</organism>
<dbReference type="EMBL" id="JAGMWT010000023">
    <property type="protein sequence ID" value="KAH7111884.1"/>
    <property type="molecule type" value="Genomic_DNA"/>
</dbReference>
<gene>
    <name evidence="1" type="ORF">B0J11DRAFT_191567</name>
</gene>
<name>A0A9P9D3S1_9PLEO</name>
<dbReference type="Proteomes" id="UP000700596">
    <property type="component" value="Unassembled WGS sequence"/>
</dbReference>
<keyword evidence="2" id="KW-1185">Reference proteome</keyword>
<proteinExistence type="predicted"/>
<evidence type="ECO:0000313" key="2">
    <source>
        <dbReference type="Proteomes" id="UP000700596"/>
    </source>
</evidence>
<reference evidence="1" key="1">
    <citation type="journal article" date="2021" name="Nat. Commun.">
        <title>Genetic determinants of endophytism in the Arabidopsis root mycobiome.</title>
        <authorList>
            <person name="Mesny F."/>
            <person name="Miyauchi S."/>
            <person name="Thiergart T."/>
            <person name="Pickel B."/>
            <person name="Atanasova L."/>
            <person name="Karlsson M."/>
            <person name="Huettel B."/>
            <person name="Barry K.W."/>
            <person name="Haridas S."/>
            <person name="Chen C."/>
            <person name="Bauer D."/>
            <person name="Andreopoulos W."/>
            <person name="Pangilinan J."/>
            <person name="LaButti K."/>
            <person name="Riley R."/>
            <person name="Lipzen A."/>
            <person name="Clum A."/>
            <person name="Drula E."/>
            <person name="Henrissat B."/>
            <person name="Kohler A."/>
            <person name="Grigoriev I.V."/>
            <person name="Martin F.M."/>
            <person name="Hacquard S."/>
        </authorList>
    </citation>
    <scope>NUCLEOTIDE SEQUENCE</scope>
    <source>
        <strain evidence="1">MPI-CAGE-CH-0243</strain>
    </source>
</reference>
<dbReference type="OrthoDB" id="10261408at2759"/>
<accession>A0A9P9D3S1</accession>
<sequence length="227" mass="25078">MLVYRDKEGSVGSLAFAYSKFYKFLSLTDNLPKSLWRSKASFTPALVLHMHIHVTIMGIFRPFVPPNKQHGFRSYISDAGGPESIFSASTHQLKGLLFEYAHRCSPTHYNLVIFAAVIYAVNATLSDPLDQDRRAYILFYVQMGFRANYRGLSDTIQAIIALAHDKGVVSSAEATQFARHVGDVGKSGWVVDVELAASDAVAANVDSLGEKFEEITLLTSSRRVGII</sequence>
<protein>
    <submittedName>
        <fullName evidence="1">Uncharacterized protein</fullName>
    </submittedName>
</protein>